<dbReference type="EMBL" id="KV784354">
    <property type="protein sequence ID" value="OEU21348.1"/>
    <property type="molecule type" value="Genomic_DNA"/>
</dbReference>
<dbReference type="PANTHER" id="PTHR42693">
    <property type="entry name" value="ARYLSULFATASE FAMILY MEMBER"/>
    <property type="match status" value="1"/>
</dbReference>
<evidence type="ECO:0000313" key="5">
    <source>
        <dbReference type="EMBL" id="OEU21348.1"/>
    </source>
</evidence>
<dbReference type="InterPro" id="IPR017850">
    <property type="entry name" value="Alkaline_phosphatase_core_sf"/>
</dbReference>
<keyword evidence="6" id="KW-1185">Reference proteome</keyword>
<dbReference type="OrthoDB" id="195633at2759"/>
<dbReference type="PANTHER" id="PTHR42693:SF11">
    <property type="entry name" value="ARYLSULFATASE A"/>
    <property type="match status" value="1"/>
</dbReference>
<evidence type="ECO:0000259" key="4">
    <source>
        <dbReference type="Pfam" id="PF00884"/>
    </source>
</evidence>
<feature type="chain" id="PRO_5009193573" evidence="3">
    <location>
        <begin position="21"/>
        <end position="622"/>
    </location>
</feature>
<name>A0A1E7FT66_9STRA</name>
<protein>
    <submittedName>
        <fullName evidence="5">Alkaline phosphatase-like protein</fullName>
    </submittedName>
</protein>
<dbReference type="Pfam" id="PF14707">
    <property type="entry name" value="Sulfatase_C"/>
    <property type="match status" value="1"/>
</dbReference>
<gene>
    <name evidence="5" type="ORF">FRACYDRAFT_234974</name>
</gene>
<dbReference type="InterPro" id="IPR050738">
    <property type="entry name" value="Sulfatase"/>
</dbReference>
<dbReference type="Proteomes" id="UP000095751">
    <property type="component" value="Unassembled WGS sequence"/>
</dbReference>
<keyword evidence="3" id="KW-0732">Signal</keyword>
<accession>A0A1E7FT66</accession>
<reference evidence="5 6" key="1">
    <citation type="submission" date="2016-09" db="EMBL/GenBank/DDBJ databases">
        <title>Extensive genetic diversity and differential bi-allelic expression allows diatom success in the polar Southern Ocean.</title>
        <authorList>
            <consortium name="DOE Joint Genome Institute"/>
            <person name="Mock T."/>
            <person name="Otillar R.P."/>
            <person name="Strauss J."/>
            <person name="Dupont C."/>
            <person name="Frickenhaus S."/>
            <person name="Maumus F."/>
            <person name="Mcmullan M."/>
            <person name="Sanges R."/>
            <person name="Schmutz J."/>
            <person name="Toseland A."/>
            <person name="Valas R."/>
            <person name="Veluchamy A."/>
            <person name="Ward B.J."/>
            <person name="Allen A."/>
            <person name="Barry K."/>
            <person name="Falciatore A."/>
            <person name="Ferrante M."/>
            <person name="Fortunato A.E."/>
            <person name="Gloeckner G."/>
            <person name="Gruber A."/>
            <person name="Hipkin R."/>
            <person name="Janech M."/>
            <person name="Kroth P."/>
            <person name="Leese F."/>
            <person name="Lindquist E."/>
            <person name="Lyon B.R."/>
            <person name="Martin J."/>
            <person name="Mayer C."/>
            <person name="Parker M."/>
            <person name="Quesneville H."/>
            <person name="Raymond J."/>
            <person name="Uhlig C."/>
            <person name="Valentin K.U."/>
            <person name="Worden A.Z."/>
            <person name="Armbrust E.V."/>
            <person name="Bowler C."/>
            <person name="Green B."/>
            <person name="Moulton V."/>
            <person name="Van Oosterhout C."/>
            <person name="Grigoriev I."/>
        </authorList>
    </citation>
    <scope>NUCLEOTIDE SEQUENCE [LARGE SCALE GENOMIC DNA]</scope>
    <source>
        <strain evidence="5 6">CCMP1102</strain>
    </source>
</reference>
<evidence type="ECO:0000256" key="2">
    <source>
        <dbReference type="SAM" id="MobiDB-lite"/>
    </source>
</evidence>
<evidence type="ECO:0000256" key="3">
    <source>
        <dbReference type="SAM" id="SignalP"/>
    </source>
</evidence>
<sequence length="622" mass="69426">MTSLLPFLILVDSTTTSTSSDEGSSNDRSSSTSSSRSGSPNFIVFFVDDLGYGDLGFTGHPTTETPNLDRLAFNGKILTTWYSGCNVCTGSRASLMTGRQFARTGLPGVIGPSCSYGLNLNEVTIAEQLKKANYSTAIVGKWHLGQRKVYLPGSRGFDYYLGIPFSDDMGIGRESTCPAEQFTKEETVSPIDEKFNLDTWSARHMYEEMGLMKARLFTSSNDSIEKLQQDKDKPDKGTKWLPLVYQEFNQTRIVEQPVDFTTLAEKYSNFATSFIENNKDSPNPFFLYVPFSHVHTTEAGTTTENQYVGCKYRNSTKRGIFGDALAETDWITGNIVQKVRDLGLEEDTLILFTSDNGPWAMRGSSAGSEGLFTGRFAEGYKNTAKGSNWEGGIREPAFAYWKVSITPFTRTSEIISSLDVFPTLSALAGLPLPQDRPFDGKDMSEILLNEDGKSDHDFLFFYGTCSGEEYYSISSVRHGKYKAHWCTAPGLGHFNESLTKRYDPPLLFDIEKDPSEAEPISFNQMPTKKEDLMAMNRILKAYAMEKSTFQFGNITQEPDGPGEEPGKYALCCDRSRECYCNDRAGIFNLGTKEHHGQYHKALGNREPSPPINKYQNMLQSLE</sequence>
<dbReference type="Pfam" id="PF00884">
    <property type="entry name" value="Sulfatase"/>
    <property type="match status" value="1"/>
</dbReference>
<feature type="signal peptide" evidence="3">
    <location>
        <begin position="1"/>
        <end position="20"/>
    </location>
</feature>
<organism evidence="5 6">
    <name type="scientific">Fragilariopsis cylindrus CCMP1102</name>
    <dbReference type="NCBI Taxonomy" id="635003"/>
    <lineage>
        <taxon>Eukaryota</taxon>
        <taxon>Sar</taxon>
        <taxon>Stramenopiles</taxon>
        <taxon>Ochrophyta</taxon>
        <taxon>Bacillariophyta</taxon>
        <taxon>Bacillariophyceae</taxon>
        <taxon>Bacillariophycidae</taxon>
        <taxon>Bacillariales</taxon>
        <taxon>Bacillariaceae</taxon>
        <taxon>Fragilariopsis</taxon>
    </lineage>
</organism>
<dbReference type="InterPro" id="IPR000917">
    <property type="entry name" value="Sulfatase_N"/>
</dbReference>
<feature type="region of interest" description="Disordered" evidence="2">
    <location>
        <begin position="15"/>
        <end position="37"/>
    </location>
</feature>
<dbReference type="InParanoid" id="A0A1E7FT66"/>
<proteinExistence type="inferred from homology"/>
<evidence type="ECO:0000313" key="6">
    <source>
        <dbReference type="Proteomes" id="UP000095751"/>
    </source>
</evidence>
<dbReference type="Gene3D" id="3.30.1120.10">
    <property type="match status" value="1"/>
</dbReference>
<evidence type="ECO:0000256" key="1">
    <source>
        <dbReference type="ARBA" id="ARBA00008779"/>
    </source>
</evidence>
<dbReference type="KEGG" id="fcy:FRACYDRAFT_234974"/>
<comment type="similarity">
    <text evidence="1">Belongs to the sulfatase family.</text>
</comment>
<dbReference type="GO" id="GO:0004065">
    <property type="term" value="F:arylsulfatase activity"/>
    <property type="evidence" value="ECO:0007669"/>
    <property type="project" value="TreeGrafter"/>
</dbReference>
<dbReference type="SUPFAM" id="SSF53649">
    <property type="entry name" value="Alkaline phosphatase-like"/>
    <property type="match status" value="1"/>
</dbReference>
<dbReference type="Gene3D" id="3.40.720.10">
    <property type="entry name" value="Alkaline Phosphatase, subunit A"/>
    <property type="match status" value="1"/>
</dbReference>
<dbReference type="AlphaFoldDB" id="A0A1E7FT66"/>
<feature type="domain" description="Sulfatase N-terminal" evidence="4">
    <location>
        <begin position="40"/>
        <end position="429"/>
    </location>
</feature>